<sequence>MPLKIRTSVNVYHQLHQYQIFGKTLRSSQITCNFFERKNVSYFTIQMLIKELNDLYSTTPFNCFSALDCLKCLKSFINDSSLDKIDLGRPSKNDIIPEIFNQLDGVKILVRILFECLALYTKTVALNFKNEKYKGYPYHTTILYGLQILQPIVHHETSVAHFLGTHDEFIIFLFTVLEQKSTFDEASALLEELLAINRKVIDLSKIENLSKLIVNVNEGSFPSFCCILSSLIADLSYERNTLLQQDKEDNERSHEKMLCENNQEILLANKQFIPRMVRMCSKPFFRNYRVNNETVTLSVQDLNEVMHKVEFLYVLSLLLCGKNKTEIQQKLSHLQFVPALSNLFDTLDWNSECELFLRLNHMGSEDCDCTPEVTLKIQLLRFIHSFCDHNENRYHLLSVQEALEIKKICEKEGYPLPDPIHPSNSKYMCIGSEGLLTKIVNVLKRCPPNNLLRFWLSRAIEGFLRGGVTPIDQRFLIDKDLIKHLVHNLINENLQSKEIIQSSFDLLGELMKFNACGYIKFNECIESSKQIDCFLSMMTANIVDSNMFLRSTVLSYEHFLNTGLYDVQKCLLSNLIQKWENKVYLIYKLITSISIDNLTQENVSCLNTTLVFLMFSYNHGVLSQYLEAFVMEEQAQKQPGLILSNLWELLIFWQRHYLKKTKDCFLLEQSSSISFKKWKSFVDMLLSNDSSTKNCLIYHLTPKQRSIVRLKRLDRMFRDI</sequence>
<keyword evidence="1" id="KW-1185">Reference proteome</keyword>
<reference evidence="2" key="1">
    <citation type="submission" date="2025-08" db="UniProtKB">
        <authorList>
            <consortium name="RefSeq"/>
        </authorList>
    </citation>
    <scope>IDENTIFICATION</scope>
</reference>
<accession>A0ABM4DP87</accession>
<evidence type="ECO:0000313" key="2">
    <source>
        <dbReference type="RefSeq" id="XP_065676385.1"/>
    </source>
</evidence>
<dbReference type="Pfam" id="PF12463">
    <property type="entry name" value="DUF3689"/>
    <property type="match status" value="1"/>
</dbReference>
<dbReference type="RefSeq" id="XP_065676385.1">
    <property type="nucleotide sequence ID" value="XM_065820313.1"/>
</dbReference>
<dbReference type="Proteomes" id="UP001652625">
    <property type="component" value="Chromosome 15"/>
</dbReference>
<evidence type="ECO:0000313" key="1">
    <source>
        <dbReference type="Proteomes" id="UP001652625"/>
    </source>
</evidence>
<gene>
    <name evidence="2" type="primary">LOC136072087</name>
</gene>
<dbReference type="PANTHER" id="PTHR31743">
    <property type="entry name" value="TRANSIENT RECEPTOR POTENTIAL CHANNEL 4-ASSOCIATED PROTEIN TCPC4AP"/>
    <property type="match status" value="1"/>
</dbReference>
<name>A0ABM4DP87_HYDVU</name>
<dbReference type="GeneID" id="136072087"/>
<protein>
    <submittedName>
        <fullName evidence="2">Short transient receptor potential channel 4-associated protein-like</fullName>
    </submittedName>
</protein>
<organism evidence="1 2">
    <name type="scientific">Hydra vulgaris</name>
    <name type="common">Hydra</name>
    <name type="synonym">Hydra attenuata</name>
    <dbReference type="NCBI Taxonomy" id="6087"/>
    <lineage>
        <taxon>Eukaryota</taxon>
        <taxon>Metazoa</taxon>
        <taxon>Cnidaria</taxon>
        <taxon>Hydrozoa</taxon>
        <taxon>Hydroidolina</taxon>
        <taxon>Anthoathecata</taxon>
        <taxon>Aplanulata</taxon>
        <taxon>Hydridae</taxon>
        <taxon>Hydra</taxon>
    </lineage>
</organism>
<proteinExistence type="predicted"/>
<dbReference type="InterPro" id="IPR022162">
    <property type="entry name" value="TRPC4AP"/>
</dbReference>
<dbReference type="PANTHER" id="PTHR31743:SF1">
    <property type="entry name" value="SHORT TRANSIENT RECEPTOR POTENTIAL CHANNEL 4-ASSOCIATED PROTEIN"/>
    <property type="match status" value="1"/>
</dbReference>